<dbReference type="GO" id="GO:0005829">
    <property type="term" value="C:cytosol"/>
    <property type="evidence" value="ECO:0007669"/>
    <property type="project" value="TreeGrafter"/>
</dbReference>
<dbReference type="EMBL" id="JAVFKY010000004">
    <property type="protein sequence ID" value="KAK5577637.1"/>
    <property type="molecule type" value="Genomic_DNA"/>
</dbReference>
<dbReference type="InterPro" id="IPR027417">
    <property type="entry name" value="P-loop_NTPase"/>
</dbReference>
<dbReference type="SUPFAM" id="SSF52540">
    <property type="entry name" value="P-loop containing nucleoside triphosphate hydrolases"/>
    <property type="match status" value="1"/>
</dbReference>
<dbReference type="CDD" id="cd03710">
    <property type="entry name" value="BipA_TypA_C"/>
    <property type="match status" value="1"/>
</dbReference>
<dbReference type="SUPFAM" id="SSF54980">
    <property type="entry name" value="EF-G C-terminal domain-like"/>
    <property type="match status" value="2"/>
</dbReference>
<dbReference type="PROSITE" id="PS00301">
    <property type="entry name" value="G_TR_1"/>
    <property type="match status" value="1"/>
</dbReference>
<dbReference type="Gene3D" id="3.40.50.300">
    <property type="entry name" value="P-loop containing nucleotide triphosphate hydrolases"/>
    <property type="match status" value="1"/>
</dbReference>
<comment type="caution">
    <text evidence="2">The sequence shown here is derived from an EMBL/GenBank/DDBJ whole genome shotgun (WGS) entry which is preliminary data.</text>
</comment>
<dbReference type="InterPro" id="IPR009000">
    <property type="entry name" value="Transl_B-barrel_sf"/>
</dbReference>
<organism evidence="2 3">
    <name type="scientific">Dictyostelium firmibasis</name>
    <dbReference type="NCBI Taxonomy" id="79012"/>
    <lineage>
        <taxon>Eukaryota</taxon>
        <taxon>Amoebozoa</taxon>
        <taxon>Evosea</taxon>
        <taxon>Eumycetozoa</taxon>
        <taxon>Dictyostelia</taxon>
        <taxon>Dictyosteliales</taxon>
        <taxon>Dictyosteliaceae</taxon>
        <taxon>Dictyostelium</taxon>
    </lineage>
</organism>
<dbReference type="PANTHER" id="PTHR42908:SF8">
    <property type="entry name" value="TR-TYPE G DOMAIN-CONTAINING PROTEIN"/>
    <property type="match status" value="1"/>
</dbReference>
<dbReference type="Proteomes" id="UP001344447">
    <property type="component" value="Unassembled WGS sequence"/>
</dbReference>
<gene>
    <name evidence="2" type="ORF">RB653_002580</name>
</gene>
<dbReference type="SMART" id="SM00838">
    <property type="entry name" value="EFG_C"/>
    <property type="match status" value="1"/>
</dbReference>
<dbReference type="Pfam" id="PF00009">
    <property type="entry name" value="GTP_EFTU"/>
    <property type="match status" value="1"/>
</dbReference>
<dbReference type="FunFam" id="2.40.50.250:FF:000001">
    <property type="entry name" value="GTP-binding protein TypA"/>
    <property type="match status" value="1"/>
</dbReference>
<dbReference type="CDD" id="cd03691">
    <property type="entry name" value="BipA_TypA_II"/>
    <property type="match status" value="1"/>
</dbReference>
<dbReference type="FunFam" id="3.30.70.240:FF:000002">
    <property type="entry name" value="GTP-binding protein TypA"/>
    <property type="match status" value="1"/>
</dbReference>
<dbReference type="InterPro" id="IPR000795">
    <property type="entry name" value="T_Tr_GTP-bd_dom"/>
</dbReference>
<sequence>MISLNKVSRKVVQSVLKNNGCSNTIRSFGSLSLTNSNNNNVSTINKPQNRNINNNNNNVNRFTNKSSTYKPMSTFSLPESGKMITRLNINNKSESSGLDVAVYRFYSKSHEKIRNVAIIAHVDHGKTSLVDQLLRQSGAIKTTEKDERVMDSNALEKERGITIMAKCTSFEFKKHKLNIVDTPGHGDFGGEVERVLSMVDGVVLLVDATEGPMAQTKFVLSKALSQGLKPIVVINKLDRSTARVDEVENEIFDLFATLGASDEQLNYPTLYASGRQGWAIRSRGDEQKDILPLLDTIIEYVECPNVKPEEPFSMLVTNLESDPFVGRIVTGKIYTGKAKVGQPLRVVDMEGNVIEDGSKITKIFCRRAMERIVLDEGEAGDIVGIAGFTQATVTNSLVAEGIKEPIKAIPIDPPVLSMHFEANNSPFAGKEGIHCTTLKIKNRLLKEIESNVSLQVNTSGETFEVKGRGELQLGILLENMRREGFEVAVSQPKVVFTKDEQGNLLEPQEEVTIDVDTEYSGAIIEKLSKRNGDITEMKQSMGKSRLVFLVPSRGLIGLRSELINDTKGTGVMNHLFHSYVPHKGPMDNKEKGALISMSEGVATAFSLSALEGRGTLFIAPQTQVYSGMIIGENSKLQDLDVNPVKAKQLTNIRTTVKEEGIRLSPPKLLKLEEAIACVKEDELIEITPKNIRLRKRELETSKRQKINRDKKQM</sequence>
<dbReference type="CDD" id="cd01891">
    <property type="entry name" value="TypA_BipA"/>
    <property type="match status" value="1"/>
</dbReference>
<dbReference type="InterPro" id="IPR031157">
    <property type="entry name" value="G_TR_CS"/>
</dbReference>
<feature type="domain" description="Tr-type G" evidence="1">
    <location>
        <begin position="111"/>
        <end position="306"/>
    </location>
</feature>
<dbReference type="GO" id="GO:0005525">
    <property type="term" value="F:GTP binding"/>
    <property type="evidence" value="ECO:0007669"/>
    <property type="project" value="InterPro"/>
</dbReference>
<dbReference type="InterPro" id="IPR000640">
    <property type="entry name" value="EFG_V-like"/>
</dbReference>
<reference evidence="2 3" key="1">
    <citation type="submission" date="2023-11" db="EMBL/GenBank/DDBJ databases">
        <title>Dfirmibasis_genome.</title>
        <authorList>
            <person name="Edelbroek B."/>
            <person name="Kjellin J."/>
            <person name="Jerlstrom-Hultqvist J."/>
            <person name="Soderbom F."/>
        </authorList>
    </citation>
    <scope>NUCLEOTIDE SEQUENCE [LARGE SCALE GENOMIC DNA]</scope>
    <source>
        <strain evidence="2 3">TNS-C-14</strain>
    </source>
</reference>
<dbReference type="InterPro" id="IPR035647">
    <property type="entry name" value="EFG_III/V"/>
</dbReference>
<dbReference type="InterPro" id="IPR005225">
    <property type="entry name" value="Small_GTP-bd"/>
</dbReference>
<dbReference type="SUPFAM" id="SSF50447">
    <property type="entry name" value="Translation proteins"/>
    <property type="match status" value="1"/>
</dbReference>
<dbReference type="InterPro" id="IPR042116">
    <property type="entry name" value="TypA/BipA_C"/>
</dbReference>
<evidence type="ECO:0000313" key="2">
    <source>
        <dbReference type="EMBL" id="KAK5577637.1"/>
    </source>
</evidence>
<dbReference type="GO" id="GO:0003924">
    <property type="term" value="F:GTPase activity"/>
    <property type="evidence" value="ECO:0007669"/>
    <property type="project" value="InterPro"/>
</dbReference>
<dbReference type="NCBIfam" id="TIGR01394">
    <property type="entry name" value="TypA_BipA"/>
    <property type="match status" value="1"/>
</dbReference>
<keyword evidence="3" id="KW-1185">Reference proteome</keyword>
<dbReference type="Gene3D" id="2.40.30.10">
    <property type="entry name" value="Translation factors"/>
    <property type="match status" value="1"/>
</dbReference>
<evidence type="ECO:0000259" key="1">
    <source>
        <dbReference type="PROSITE" id="PS51722"/>
    </source>
</evidence>
<dbReference type="InterPro" id="IPR047042">
    <property type="entry name" value="BipA_II"/>
</dbReference>
<dbReference type="Gene3D" id="2.40.50.250">
    <property type="entry name" value="bipa protein"/>
    <property type="match status" value="1"/>
</dbReference>
<protein>
    <recommendedName>
        <fullName evidence="1">Tr-type G domain-containing protein</fullName>
    </recommendedName>
</protein>
<dbReference type="InterPro" id="IPR035651">
    <property type="entry name" value="BipA_V"/>
</dbReference>
<accession>A0AAN7TP37</accession>
<evidence type="ECO:0000313" key="3">
    <source>
        <dbReference type="Proteomes" id="UP001344447"/>
    </source>
</evidence>
<dbReference type="PRINTS" id="PR00315">
    <property type="entry name" value="ELONGATNFCT"/>
</dbReference>
<dbReference type="InterPro" id="IPR047041">
    <property type="entry name" value="BipA_GTP-bd_dom"/>
</dbReference>
<dbReference type="AlphaFoldDB" id="A0AAN7TP37"/>
<proteinExistence type="predicted"/>
<dbReference type="Pfam" id="PF00679">
    <property type="entry name" value="EFG_C"/>
    <property type="match status" value="1"/>
</dbReference>
<dbReference type="FunFam" id="3.40.50.300:FF:000055">
    <property type="entry name" value="GTP-binding protein TypA"/>
    <property type="match status" value="1"/>
</dbReference>
<name>A0AAN7TP37_9MYCE</name>
<dbReference type="Gene3D" id="3.30.70.870">
    <property type="entry name" value="Elongation Factor G (Translational Gtpase), domain 3"/>
    <property type="match status" value="1"/>
</dbReference>
<dbReference type="PANTHER" id="PTHR42908">
    <property type="entry name" value="TRANSLATION ELONGATION FACTOR-RELATED"/>
    <property type="match status" value="1"/>
</dbReference>
<dbReference type="PROSITE" id="PS51722">
    <property type="entry name" value="G_TR_2"/>
    <property type="match status" value="1"/>
</dbReference>
<dbReference type="GO" id="GO:1990904">
    <property type="term" value="C:ribonucleoprotein complex"/>
    <property type="evidence" value="ECO:0007669"/>
    <property type="project" value="TreeGrafter"/>
</dbReference>
<dbReference type="InterPro" id="IPR006298">
    <property type="entry name" value="BipA"/>
</dbReference>
<dbReference type="InterPro" id="IPR048876">
    <property type="entry name" value="BipA_C"/>
</dbReference>
<dbReference type="Gene3D" id="3.30.70.240">
    <property type="match status" value="1"/>
</dbReference>
<dbReference type="NCBIfam" id="TIGR00231">
    <property type="entry name" value="small_GTP"/>
    <property type="match status" value="1"/>
</dbReference>
<dbReference type="Pfam" id="PF21018">
    <property type="entry name" value="BipA_C"/>
    <property type="match status" value="1"/>
</dbReference>